<reference evidence="2 3" key="1">
    <citation type="submission" date="2019-05" db="EMBL/GenBank/DDBJ databases">
        <title>Draft Whole-Genome sequence of the green sulfur bacterium Prosthecochloris vibrioformis DSM 260.</title>
        <authorList>
            <person name="Meyer T.E."/>
            <person name="Kyndt J.A."/>
        </authorList>
    </citation>
    <scope>NUCLEOTIDE SEQUENCE [LARGE SCALE GENOMIC DNA]</scope>
    <source>
        <strain evidence="2 3">DSM 260</strain>
    </source>
</reference>
<evidence type="ECO:0000313" key="2">
    <source>
        <dbReference type="EMBL" id="TNJ37056.1"/>
    </source>
</evidence>
<dbReference type="SMART" id="SM00880">
    <property type="entry name" value="CHAD"/>
    <property type="match status" value="1"/>
</dbReference>
<dbReference type="AlphaFoldDB" id="A0A5C4S0N7"/>
<comment type="caution">
    <text evidence="2">The sequence shown here is derived from an EMBL/GenBank/DDBJ whole genome shotgun (WGS) entry which is preliminary data.</text>
</comment>
<keyword evidence="3" id="KW-1185">Reference proteome</keyword>
<dbReference type="RefSeq" id="WP_139626501.1">
    <property type="nucleotide sequence ID" value="NZ_VDCI01000003.1"/>
</dbReference>
<dbReference type="InterPro" id="IPR007899">
    <property type="entry name" value="CHAD_dom"/>
</dbReference>
<dbReference type="PROSITE" id="PS51708">
    <property type="entry name" value="CHAD"/>
    <property type="match status" value="1"/>
</dbReference>
<proteinExistence type="predicted"/>
<evidence type="ECO:0000259" key="1">
    <source>
        <dbReference type="PROSITE" id="PS51708"/>
    </source>
</evidence>
<organism evidence="2 3">
    <name type="scientific">Prosthecochloris vibrioformis</name>
    <name type="common">Chlorobium vibrioforme</name>
    <dbReference type="NCBI Taxonomy" id="1098"/>
    <lineage>
        <taxon>Bacteria</taxon>
        <taxon>Pseudomonadati</taxon>
        <taxon>Chlorobiota</taxon>
        <taxon>Chlorobiia</taxon>
        <taxon>Chlorobiales</taxon>
        <taxon>Chlorobiaceae</taxon>
        <taxon>Prosthecochloris</taxon>
    </lineage>
</organism>
<dbReference type="EMBL" id="VDCI01000003">
    <property type="protein sequence ID" value="TNJ37056.1"/>
    <property type="molecule type" value="Genomic_DNA"/>
</dbReference>
<accession>A0A5C4S0N7</accession>
<dbReference type="Proteomes" id="UP000309544">
    <property type="component" value="Unassembled WGS sequence"/>
</dbReference>
<name>A0A5C4S0N7_PROVB</name>
<dbReference type="PANTHER" id="PTHR39339">
    <property type="entry name" value="SLR1444 PROTEIN"/>
    <property type="match status" value="1"/>
</dbReference>
<gene>
    <name evidence="2" type="ORF">FGF68_05660</name>
</gene>
<dbReference type="Pfam" id="PF05235">
    <property type="entry name" value="CHAD"/>
    <property type="match status" value="1"/>
</dbReference>
<dbReference type="PANTHER" id="PTHR39339:SF1">
    <property type="entry name" value="CHAD DOMAIN-CONTAINING PROTEIN"/>
    <property type="match status" value="1"/>
</dbReference>
<evidence type="ECO:0000313" key="3">
    <source>
        <dbReference type="Proteomes" id="UP000309544"/>
    </source>
</evidence>
<feature type="domain" description="CHAD" evidence="1">
    <location>
        <begin position="213"/>
        <end position="499"/>
    </location>
</feature>
<dbReference type="InterPro" id="IPR038186">
    <property type="entry name" value="CHAD_dom_sf"/>
</dbReference>
<dbReference type="Gene3D" id="1.40.20.10">
    <property type="entry name" value="CHAD domain"/>
    <property type="match status" value="1"/>
</dbReference>
<protein>
    <submittedName>
        <fullName evidence="2">CHAD domain-containing protein</fullName>
    </submittedName>
</protein>
<sequence>MNYRPVSSVYLLESAEIAEQILAATPFTVDRGNLKTRNIALYDTFESQAWSTNHLVLKTSGQLSITDLSNGNLSASCSFRRSPVAFMAQEIHDGPVREILKQISPLRAFIRRAEYMHNEEQWRILDENCKTVATLRLTTLSAGTKKKQSTTVLTLTPLRGYQDEVATIQDAAEKTAKATTLPSLEPMYRNIFKQCGFSVQAYASKPTVRLEKDAPVGQSARRMLRQTLQVLRTNEPWIPKDIDTEFLHDYRVAIRRTRSILAQLKGIFAEETIAPFRQGFRDLAKRTNNLRDQDVYLLEADTLRAMLPQRLRPGLEPFFEDLRKGRHAELRKFARHLSTTHHAAFIKQWEAFLRNPHAVTLHEGSIKTAEAAKTTIRKAWKKVLRHGRNIGQEASDQELHALRLDCKKLRYLLEFFATVYPDNIINPAVKQLKNLQDNLGSFVDLSVQQDHLYQWLASSPRCKNNPETAASLGGLIALIGNERENVRARFHKTFRKFDSEETEHLFRQLIHQKG</sequence>